<reference evidence="2" key="1">
    <citation type="submission" date="2019-11" db="EMBL/GenBank/DDBJ databases">
        <authorList>
            <person name="Feng L."/>
        </authorList>
    </citation>
    <scope>NUCLEOTIDE SEQUENCE</scope>
    <source>
        <strain evidence="2">SsimulansLFYP27</strain>
    </source>
</reference>
<protein>
    <submittedName>
        <fullName evidence="2">Siphovirus Gp157</fullName>
    </submittedName>
</protein>
<proteinExistence type="predicted"/>
<evidence type="ECO:0000313" key="2">
    <source>
        <dbReference type="EMBL" id="VYT95769.1"/>
    </source>
</evidence>
<dbReference type="RefSeq" id="WP_156666632.1">
    <property type="nucleotide sequence ID" value="NZ_CACRUO010000027.1"/>
</dbReference>
<dbReference type="EMBL" id="CACRUO010000027">
    <property type="protein sequence ID" value="VYT95769.1"/>
    <property type="molecule type" value="Genomic_DNA"/>
</dbReference>
<feature type="coiled-coil region" evidence="1">
    <location>
        <begin position="59"/>
        <end position="86"/>
    </location>
</feature>
<accession>A0A6N3ATG0</accession>
<organism evidence="2">
    <name type="scientific">Staphylococcus simulans</name>
    <dbReference type="NCBI Taxonomy" id="1286"/>
    <lineage>
        <taxon>Bacteria</taxon>
        <taxon>Bacillati</taxon>
        <taxon>Bacillota</taxon>
        <taxon>Bacilli</taxon>
        <taxon>Bacillales</taxon>
        <taxon>Staphylococcaceae</taxon>
        <taxon>Staphylococcus</taxon>
    </lineage>
</organism>
<evidence type="ECO:0000256" key="1">
    <source>
        <dbReference type="SAM" id="Coils"/>
    </source>
</evidence>
<dbReference type="Pfam" id="PF05565">
    <property type="entry name" value="Sipho_Gp157"/>
    <property type="match status" value="1"/>
</dbReference>
<name>A0A6N3ATG0_STASI</name>
<gene>
    <name evidence="2" type="ORF">SSLFYP27_01059</name>
</gene>
<dbReference type="AlphaFoldDB" id="A0A6N3ATG0"/>
<sequence length="161" mass="18404">MASLYNLSEGYKEVLDKMDEGYSFEDIKDTLDAIKADMDTKVDNIIGLKRSAEGDVEIIDKEIKRLQTLKKQKLNLADKLKGYLQEMLEVQELDNYRTSKNYVFKKRNAPSKSVTDEKLIPDEYWLSQAPKLNAKQLTDDLKAGKEVPGAELKVTESLVIR</sequence>
<keyword evidence="1" id="KW-0175">Coiled coil</keyword>
<dbReference type="InterPro" id="IPR008840">
    <property type="entry name" value="Sipho_Gp157"/>
</dbReference>